<feature type="coiled-coil region" evidence="1">
    <location>
        <begin position="97"/>
        <end position="160"/>
    </location>
</feature>
<organism evidence="3 4">
    <name type="scientific">Paramecium primaurelia</name>
    <dbReference type="NCBI Taxonomy" id="5886"/>
    <lineage>
        <taxon>Eukaryota</taxon>
        <taxon>Sar</taxon>
        <taxon>Alveolata</taxon>
        <taxon>Ciliophora</taxon>
        <taxon>Intramacronucleata</taxon>
        <taxon>Oligohymenophorea</taxon>
        <taxon>Peniculida</taxon>
        <taxon>Parameciidae</taxon>
        <taxon>Paramecium</taxon>
    </lineage>
</organism>
<keyword evidence="1" id="KW-0175">Coiled coil</keyword>
<dbReference type="PANTHER" id="PTHR37473">
    <property type="entry name" value="EF-HAND DOMAIN-CONTAINING PROTEIN"/>
    <property type="match status" value="1"/>
</dbReference>
<feature type="compositionally biased region" description="Basic and acidic residues" evidence="2">
    <location>
        <begin position="294"/>
        <end position="304"/>
    </location>
</feature>
<keyword evidence="4" id="KW-1185">Reference proteome</keyword>
<dbReference type="OMA" id="HHTQIEQ"/>
<dbReference type="PANTHER" id="PTHR37473:SF1">
    <property type="entry name" value="EF-HAND DOMAIN-CONTAINING PROTEIN"/>
    <property type="match status" value="1"/>
</dbReference>
<gene>
    <name evidence="3" type="ORF">PPRIM_AZ9-3.1.T0090434</name>
</gene>
<sequence length="304" mass="37199">MKTSRLSFQRENEETVWHTRKLRQETEKDILLMKNRLKLLKRGDAQLSKKIDETKKKTKSMIELKKNHHQQIEQKKLSQKNDEELLKDKQKFNYCYKKQQEEQLAMIKKAMEQIKLEEYKRIKYTYKISSNLEKYLQKILKSLINQSKTLLQRTERKENKFRKICQSQKLIYQFIGMKNYLIFIRKMKTKLENKRVCEQNRAYQEKMEMEESYMMQKLLRSQEVQKKLTSKLEKAKNLPHDEFNHMIKEEDEHIYHLKTNKSVELPRWLPTPEKEIVVTQNLDTEQKQNTQQQIKEDNHQDKQD</sequence>
<evidence type="ECO:0000256" key="2">
    <source>
        <dbReference type="SAM" id="MobiDB-lite"/>
    </source>
</evidence>
<name>A0A8S1K539_PARPR</name>
<accession>A0A8S1K539</accession>
<dbReference type="Proteomes" id="UP000688137">
    <property type="component" value="Unassembled WGS sequence"/>
</dbReference>
<feature type="region of interest" description="Disordered" evidence="2">
    <location>
        <begin position="283"/>
        <end position="304"/>
    </location>
</feature>
<proteinExistence type="predicted"/>
<reference evidence="3" key="1">
    <citation type="submission" date="2021-01" db="EMBL/GenBank/DDBJ databases">
        <authorList>
            <consortium name="Genoscope - CEA"/>
            <person name="William W."/>
        </authorList>
    </citation>
    <scope>NUCLEOTIDE SEQUENCE</scope>
</reference>
<evidence type="ECO:0000313" key="3">
    <source>
        <dbReference type="EMBL" id="CAD8045468.1"/>
    </source>
</evidence>
<evidence type="ECO:0000313" key="4">
    <source>
        <dbReference type="Proteomes" id="UP000688137"/>
    </source>
</evidence>
<feature type="compositionally biased region" description="Polar residues" evidence="2">
    <location>
        <begin position="283"/>
        <end position="293"/>
    </location>
</feature>
<dbReference type="EMBL" id="CAJJDM010000006">
    <property type="protein sequence ID" value="CAD8045468.1"/>
    <property type="molecule type" value="Genomic_DNA"/>
</dbReference>
<dbReference type="AlphaFoldDB" id="A0A8S1K539"/>
<protein>
    <submittedName>
        <fullName evidence="3">Uncharacterized protein</fullName>
    </submittedName>
</protein>
<comment type="caution">
    <text evidence="3">The sequence shown here is derived from an EMBL/GenBank/DDBJ whole genome shotgun (WGS) entry which is preliminary data.</text>
</comment>
<evidence type="ECO:0000256" key="1">
    <source>
        <dbReference type="SAM" id="Coils"/>
    </source>
</evidence>